<comment type="catalytic activity">
    <reaction evidence="1">
        <text>ATP + protein L-histidine = ADP + protein N-phospho-L-histidine.</text>
        <dbReference type="EC" id="2.7.13.3"/>
    </reaction>
</comment>
<dbReference type="CDD" id="cd00082">
    <property type="entry name" value="HisKA"/>
    <property type="match status" value="1"/>
</dbReference>
<keyword evidence="8 15" id="KW-0418">Kinase</keyword>
<dbReference type="PRINTS" id="PR00344">
    <property type="entry name" value="BCTRLSENSOR"/>
</dbReference>
<dbReference type="CDD" id="cd00075">
    <property type="entry name" value="HATPase"/>
    <property type="match status" value="1"/>
</dbReference>
<dbReference type="InterPro" id="IPR005467">
    <property type="entry name" value="His_kinase_dom"/>
</dbReference>
<keyword evidence="5" id="KW-0808">Transferase</keyword>
<evidence type="ECO:0000256" key="12">
    <source>
        <dbReference type="ARBA" id="ARBA00023136"/>
    </source>
</evidence>
<feature type="transmembrane region" description="Helical" evidence="13">
    <location>
        <begin position="165"/>
        <end position="188"/>
    </location>
</feature>
<dbReference type="InterPro" id="IPR036890">
    <property type="entry name" value="HATPase_C_sf"/>
</dbReference>
<dbReference type="InterPro" id="IPR004358">
    <property type="entry name" value="Sig_transdc_His_kin-like_C"/>
</dbReference>
<evidence type="ECO:0000313" key="15">
    <source>
        <dbReference type="EMBL" id="TBU91246.1"/>
    </source>
</evidence>
<keyword evidence="11" id="KW-0902">Two-component regulatory system</keyword>
<proteinExistence type="predicted"/>
<evidence type="ECO:0000256" key="9">
    <source>
        <dbReference type="ARBA" id="ARBA00022840"/>
    </source>
</evidence>
<dbReference type="EMBL" id="QJUL01000019">
    <property type="protein sequence ID" value="TBU91246.1"/>
    <property type="molecule type" value="Genomic_DNA"/>
</dbReference>
<dbReference type="SUPFAM" id="SSF55874">
    <property type="entry name" value="ATPase domain of HSP90 chaperone/DNA topoisomerase II/histidine kinase"/>
    <property type="match status" value="1"/>
</dbReference>
<dbReference type="InterPro" id="IPR036097">
    <property type="entry name" value="HisK_dim/P_sf"/>
</dbReference>
<keyword evidence="17" id="KW-1185">Reference proteome</keyword>
<keyword evidence="4" id="KW-0597">Phosphoprotein</keyword>
<evidence type="ECO:0000313" key="18">
    <source>
        <dbReference type="Proteomes" id="UP000293172"/>
    </source>
</evidence>
<organism evidence="15 18">
    <name type="scientific">Phytopseudomonas dryadis</name>
    <dbReference type="NCBI Taxonomy" id="2487520"/>
    <lineage>
        <taxon>Bacteria</taxon>
        <taxon>Pseudomonadati</taxon>
        <taxon>Pseudomonadota</taxon>
        <taxon>Gammaproteobacteria</taxon>
        <taxon>Pseudomonadales</taxon>
        <taxon>Pseudomonadaceae</taxon>
        <taxon>Phytopseudomonas</taxon>
    </lineage>
</organism>
<evidence type="ECO:0000256" key="8">
    <source>
        <dbReference type="ARBA" id="ARBA00022777"/>
    </source>
</evidence>
<dbReference type="SMART" id="SM00387">
    <property type="entry name" value="HATPase_c"/>
    <property type="match status" value="1"/>
</dbReference>
<reference evidence="17 18" key="1">
    <citation type="submission" date="2018-06" db="EMBL/GenBank/DDBJ databases">
        <title>Three novel Pseudomonas species isolated from symptomatic oak.</title>
        <authorList>
            <person name="Bueno-Gonzalez V."/>
            <person name="Brady C."/>
        </authorList>
    </citation>
    <scope>NUCLEOTIDE SEQUENCE [LARGE SCALE GENOMIC DNA]</scope>
    <source>
        <strain evidence="16 17">P26B</strain>
        <strain evidence="15 18">P6B</strain>
    </source>
</reference>
<evidence type="ECO:0000259" key="14">
    <source>
        <dbReference type="PROSITE" id="PS50109"/>
    </source>
</evidence>
<keyword evidence="6 13" id="KW-0812">Transmembrane</keyword>
<evidence type="ECO:0000256" key="2">
    <source>
        <dbReference type="ARBA" id="ARBA00004141"/>
    </source>
</evidence>
<dbReference type="InterPro" id="IPR050428">
    <property type="entry name" value="TCS_sensor_his_kinase"/>
</dbReference>
<evidence type="ECO:0000256" key="5">
    <source>
        <dbReference type="ARBA" id="ARBA00022679"/>
    </source>
</evidence>
<evidence type="ECO:0000256" key="4">
    <source>
        <dbReference type="ARBA" id="ARBA00022553"/>
    </source>
</evidence>
<evidence type="ECO:0000256" key="6">
    <source>
        <dbReference type="ARBA" id="ARBA00022692"/>
    </source>
</evidence>
<accession>A0A4Q9QZV0</accession>
<dbReference type="AlphaFoldDB" id="A0A4Q9QZV0"/>
<dbReference type="PROSITE" id="PS50109">
    <property type="entry name" value="HIS_KIN"/>
    <property type="match status" value="1"/>
</dbReference>
<dbReference type="Proteomes" id="UP000291334">
    <property type="component" value="Unassembled WGS sequence"/>
</dbReference>
<dbReference type="Gene3D" id="1.10.287.130">
    <property type="match status" value="1"/>
</dbReference>
<dbReference type="Proteomes" id="UP000293172">
    <property type="component" value="Unassembled WGS sequence"/>
</dbReference>
<dbReference type="EC" id="2.7.13.3" evidence="3"/>
<dbReference type="InterPro" id="IPR013727">
    <property type="entry name" value="2CSK_N"/>
</dbReference>
<dbReference type="EMBL" id="QJUM01000024">
    <property type="protein sequence ID" value="TBV02420.1"/>
    <property type="molecule type" value="Genomic_DNA"/>
</dbReference>
<protein>
    <recommendedName>
        <fullName evidence="3">histidine kinase</fullName>
        <ecNumber evidence="3">2.7.13.3</ecNumber>
    </recommendedName>
</protein>
<dbReference type="InterPro" id="IPR003661">
    <property type="entry name" value="HisK_dim/P_dom"/>
</dbReference>
<dbReference type="Gene3D" id="3.30.565.10">
    <property type="entry name" value="Histidine kinase-like ATPase, C-terminal domain"/>
    <property type="match status" value="1"/>
</dbReference>
<evidence type="ECO:0000256" key="3">
    <source>
        <dbReference type="ARBA" id="ARBA00012438"/>
    </source>
</evidence>
<comment type="subcellular location">
    <subcellularLocation>
        <location evidence="2">Membrane</location>
        <topology evidence="2">Multi-pass membrane protein</topology>
    </subcellularLocation>
</comment>
<dbReference type="PANTHER" id="PTHR45436:SF14">
    <property type="entry name" value="SENSOR PROTEIN QSEC"/>
    <property type="match status" value="1"/>
</dbReference>
<keyword evidence="10 13" id="KW-1133">Transmembrane helix</keyword>
<feature type="domain" description="Histidine kinase" evidence="14">
    <location>
        <begin position="244"/>
        <end position="452"/>
    </location>
</feature>
<dbReference type="GO" id="GO:0005886">
    <property type="term" value="C:plasma membrane"/>
    <property type="evidence" value="ECO:0007669"/>
    <property type="project" value="TreeGrafter"/>
</dbReference>
<dbReference type="GO" id="GO:0005524">
    <property type="term" value="F:ATP binding"/>
    <property type="evidence" value="ECO:0007669"/>
    <property type="project" value="UniProtKB-KW"/>
</dbReference>
<dbReference type="OrthoDB" id="9809766at2"/>
<keyword evidence="9" id="KW-0067">ATP-binding</keyword>
<evidence type="ECO:0000313" key="17">
    <source>
        <dbReference type="Proteomes" id="UP000291334"/>
    </source>
</evidence>
<dbReference type="GO" id="GO:0000155">
    <property type="term" value="F:phosphorelay sensor kinase activity"/>
    <property type="evidence" value="ECO:0007669"/>
    <property type="project" value="InterPro"/>
</dbReference>
<keyword evidence="12 13" id="KW-0472">Membrane</keyword>
<evidence type="ECO:0000313" key="16">
    <source>
        <dbReference type="EMBL" id="TBV02420.1"/>
    </source>
</evidence>
<name>A0A4Q9QZV0_9GAMM</name>
<sequence>MIAIRTRILAPTIALVLAGSLALVLLALRDSHRQTEAVYDAQLVQAARLLQGMLQQQAPERIDWAFVGQALDNAMDRSGEGIFSHPYEINLAFQVWSQDGTLLVRSQEAPPLPAPPEPGIHEFFFNDQDWCGVLLDDAGQGLKIWVGERDDLRQDLIQQILQHTLLPTLVCLPVLAAFIWLLLGWGLSPLQRLARQLRERPEHSLAPLSPGPLPPELEPMRMALDDVLSQLRALLERERRFIADAAHELRTPLAILDIHVRNALQADSAQDREEALSFLQQGVRRATRVASQLLTMARLEAPSRELQALDLTALVREELADLAPLALERRIELVLEADEGVLVQGDRGSIATLLQNLVGNALAFSPAAAEVNVRIGHDGQGVHLRVLDQGPGVEEARLSRLGERFHSAGNPQGAGLGLAIVNSIVRHLNGTTSFRNRDPRGFCAEVRLPEPAE</sequence>
<dbReference type="PANTHER" id="PTHR45436">
    <property type="entry name" value="SENSOR HISTIDINE KINASE YKOH"/>
    <property type="match status" value="1"/>
</dbReference>
<evidence type="ECO:0000256" key="7">
    <source>
        <dbReference type="ARBA" id="ARBA00022741"/>
    </source>
</evidence>
<comment type="caution">
    <text evidence="15">The sequence shown here is derived from an EMBL/GenBank/DDBJ whole genome shotgun (WGS) entry which is preliminary data.</text>
</comment>
<evidence type="ECO:0000256" key="10">
    <source>
        <dbReference type="ARBA" id="ARBA00022989"/>
    </source>
</evidence>
<evidence type="ECO:0000256" key="13">
    <source>
        <dbReference type="SAM" id="Phobius"/>
    </source>
</evidence>
<dbReference type="Pfam" id="PF00512">
    <property type="entry name" value="HisKA"/>
    <property type="match status" value="1"/>
</dbReference>
<dbReference type="RefSeq" id="WP_131177383.1">
    <property type="nucleotide sequence ID" value="NZ_QJUL01000019.1"/>
</dbReference>
<dbReference type="InterPro" id="IPR003594">
    <property type="entry name" value="HATPase_dom"/>
</dbReference>
<dbReference type="SMART" id="SM00388">
    <property type="entry name" value="HisKA"/>
    <property type="match status" value="1"/>
</dbReference>
<keyword evidence="7" id="KW-0547">Nucleotide-binding</keyword>
<dbReference type="SUPFAM" id="SSF47384">
    <property type="entry name" value="Homodimeric domain of signal transducing histidine kinase"/>
    <property type="match status" value="1"/>
</dbReference>
<dbReference type="Pfam" id="PF08521">
    <property type="entry name" value="2CSK_N"/>
    <property type="match status" value="1"/>
</dbReference>
<dbReference type="Pfam" id="PF02518">
    <property type="entry name" value="HATPase_c"/>
    <property type="match status" value="1"/>
</dbReference>
<gene>
    <name evidence="16" type="ORF">DNK34_18760</name>
    <name evidence="15" type="ORF">DNK44_14455</name>
</gene>
<evidence type="ECO:0000256" key="1">
    <source>
        <dbReference type="ARBA" id="ARBA00000085"/>
    </source>
</evidence>
<evidence type="ECO:0000256" key="11">
    <source>
        <dbReference type="ARBA" id="ARBA00023012"/>
    </source>
</evidence>